<feature type="domain" description="Cytochrome c" evidence="9">
    <location>
        <begin position="218"/>
        <end position="348"/>
    </location>
</feature>
<organism evidence="10 11">
    <name type="scientific">Haloferula sargassicola</name>
    <dbReference type="NCBI Taxonomy" id="490096"/>
    <lineage>
        <taxon>Bacteria</taxon>
        <taxon>Pseudomonadati</taxon>
        <taxon>Verrucomicrobiota</taxon>
        <taxon>Verrucomicrobiia</taxon>
        <taxon>Verrucomicrobiales</taxon>
        <taxon>Verrucomicrobiaceae</taxon>
        <taxon>Haloferula</taxon>
    </lineage>
</organism>
<dbReference type="SUPFAM" id="SSF46626">
    <property type="entry name" value="Cytochrome c"/>
    <property type="match status" value="2"/>
</dbReference>
<keyword evidence="4 8" id="KW-0732">Signal</keyword>
<feature type="domain" description="Cytochrome c" evidence="9">
    <location>
        <begin position="52"/>
        <end position="161"/>
    </location>
</feature>
<evidence type="ECO:0000256" key="2">
    <source>
        <dbReference type="ARBA" id="ARBA00022617"/>
    </source>
</evidence>
<feature type="signal peptide" evidence="8">
    <location>
        <begin position="1"/>
        <end position="17"/>
    </location>
</feature>
<evidence type="ECO:0000256" key="6">
    <source>
        <dbReference type="ARBA" id="ARBA00023004"/>
    </source>
</evidence>
<comment type="caution">
    <text evidence="10">The sequence shown here is derived from an EMBL/GenBank/DDBJ whole genome shotgun (WGS) entry which is preliminary data.</text>
</comment>
<dbReference type="RefSeq" id="WP_353567219.1">
    <property type="nucleotide sequence ID" value="NZ_BAABRI010000012.1"/>
</dbReference>
<dbReference type="PANTHER" id="PTHR30600">
    <property type="entry name" value="CYTOCHROME C PEROXIDASE-RELATED"/>
    <property type="match status" value="1"/>
</dbReference>
<keyword evidence="2 7" id="KW-0349">Heme</keyword>
<dbReference type="InterPro" id="IPR051395">
    <property type="entry name" value="Cytochrome_c_Peroxidase/MauG"/>
</dbReference>
<protein>
    <recommendedName>
        <fullName evidence="9">Cytochrome c domain-containing protein</fullName>
    </recommendedName>
</protein>
<evidence type="ECO:0000313" key="10">
    <source>
        <dbReference type="EMBL" id="GAA5483094.1"/>
    </source>
</evidence>
<keyword evidence="5" id="KW-0560">Oxidoreductase</keyword>
<dbReference type="InterPro" id="IPR004852">
    <property type="entry name" value="Di-haem_cyt_c_peroxidsae"/>
</dbReference>
<evidence type="ECO:0000256" key="7">
    <source>
        <dbReference type="PROSITE-ProRule" id="PRU00433"/>
    </source>
</evidence>
<reference evidence="10 11" key="1">
    <citation type="submission" date="2024-02" db="EMBL/GenBank/DDBJ databases">
        <title>Haloferula sargassicola NBRC 104335.</title>
        <authorList>
            <person name="Ichikawa N."/>
            <person name="Katano-Makiyama Y."/>
            <person name="Hidaka K."/>
        </authorList>
    </citation>
    <scope>NUCLEOTIDE SEQUENCE [LARGE SCALE GENOMIC DNA]</scope>
    <source>
        <strain evidence="10 11">NBRC 104335</strain>
    </source>
</reference>
<proteinExistence type="predicted"/>
<dbReference type="InterPro" id="IPR009056">
    <property type="entry name" value="Cyt_c-like_dom"/>
</dbReference>
<evidence type="ECO:0000313" key="11">
    <source>
        <dbReference type="Proteomes" id="UP001476282"/>
    </source>
</evidence>
<comment type="subcellular location">
    <subcellularLocation>
        <location evidence="1">Cell envelope</location>
    </subcellularLocation>
</comment>
<name>A0ABP9UUQ8_9BACT</name>
<dbReference type="PROSITE" id="PS51007">
    <property type="entry name" value="CYTC"/>
    <property type="match status" value="2"/>
</dbReference>
<keyword evidence="6 7" id="KW-0408">Iron</keyword>
<dbReference type="EMBL" id="BAABRI010000012">
    <property type="protein sequence ID" value="GAA5483094.1"/>
    <property type="molecule type" value="Genomic_DNA"/>
</dbReference>
<sequence>MKPIAALLFLAALPAAAQEPLDLTHPFEYADQPVPGYITRDNTPADNPITNLGATLGRVLFYDKRLSNNSTVSCASCHHQERAFSDNATASAGVAGVTGRHSMRLINARFSDESRFFWDERADSAEDQATRPIQDHVEMGFSNTDGDPAFSDLVERLEVIEIYQVLFEAVYGDPAVTEERVGKSLAQFVRSIQSFDSRYDEGRTLTGNDAPPFPNFTQQENDGKNIFLRPPNAGGAGCAGCHQPPEFSIDPDSRNNGVIGVIAGGTDTTNTRAPSLRDLVNADGTPHGAFMHDASFATLQEVIDHYNAIPAVVTNLDNRLVRPGNQPQRLNLSTTDKNALEAFLKTLTGTNVYSDEKWSDPFDAAGELSYVILPAESVECGRLDDDGQSYTTVSATGVPNVTYGLQGSIDLTHWTTVEVKADENGTLSAAVPDLEGNSHRYFRFIYPGPVE</sequence>
<dbReference type="Pfam" id="PF03150">
    <property type="entry name" value="CCP_MauG"/>
    <property type="match status" value="1"/>
</dbReference>
<keyword evidence="3 7" id="KW-0479">Metal-binding</keyword>
<evidence type="ECO:0000256" key="5">
    <source>
        <dbReference type="ARBA" id="ARBA00023002"/>
    </source>
</evidence>
<dbReference type="Gene3D" id="1.10.760.10">
    <property type="entry name" value="Cytochrome c-like domain"/>
    <property type="match status" value="2"/>
</dbReference>
<dbReference type="Proteomes" id="UP001476282">
    <property type="component" value="Unassembled WGS sequence"/>
</dbReference>
<evidence type="ECO:0000256" key="4">
    <source>
        <dbReference type="ARBA" id="ARBA00022729"/>
    </source>
</evidence>
<evidence type="ECO:0000256" key="1">
    <source>
        <dbReference type="ARBA" id="ARBA00004196"/>
    </source>
</evidence>
<evidence type="ECO:0000256" key="3">
    <source>
        <dbReference type="ARBA" id="ARBA00022723"/>
    </source>
</evidence>
<keyword evidence="11" id="KW-1185">Reference proteome</keyword>
<gene>
    <name evidence="10" type="ORF">Hsar01_02322</name>
</gene>
<accession>A0ABP9UUQ8</accession>
<evidence type="ECO:0000259" key="9">
    <source>
        <dbReference type="PROSITE" id="PS51007"/>
    </source>
</evidence>
<dbReference type="PANTHER" id="PTHR30600:SF10">
    <property type="entry name" value="BLL6722 PROTEIN"/>
    <property type="match status" value="1"/>
</dbReference>
<feature type="chain" id="PRO_5047245383" description="Cytochrome c domain-containing protein" evidence="8">
    <location>
        <begin position="18"/>
        <end position="451"/>
    </location>
</feature>
<evidence type="ECO:0000256" key="8">
    <source>
        <dbReference type="SAM" id="SignalP"/>
    </source>
</evidence>
<dbReference type="InterPro" id="IPR036909">
    <property type="entry name" value="Cyt_c-like_dom_sf"/>
</dbReference>